<dbReference type="PANTHER" id="PTHR46098">
    <property type="entry name" value="TRNA (CYTOSINE(38)-C(5))-METHYLTRANSFERASE"/>
    <property type="match status" value="1"/>
</dbReference>
<dbReference type="InterPro" id="IPR001525">
    <property type="entry name" value="C5_MeTfrase"/>
</dbReference>
<feature type="non-terminal residue" evidence="4">
    <location>
        <position position="209"/>
    </location>
</feature>
<dbReference type="PRINTS" id="PR00105">
    <property type="entry name" value="C5METTRFRASE"/>
</dbReference>
<dbReference type="PANTHER" id="PTHR46098:SF1">
    <property type="entry name" value="TRNA (CYTOSINE(38)-C(5))-METHYLTRANSFERASE"/>
    <property type="match status" value="1"/>
</dbReference>
<evidence type="ECO:0000313" key="4">
    <source>
        <dbReference type="EMBL" id="GAF76102.1"/>
    </source>
</evidence>
<dbReference type="PROSITE" id="PS00094">
    <property type="entry name" value="C5_MTASE_1"/>
    <property type="match status" value="1"/>
</dbReference>
<dbReference type="InterPro" id="IPR018117">
    <property type="entry name" value="C5_DNA_meth_AS"/>
</dbReference>
<protein>
    <recommendedName>
        <fullName evidence="5">DNA (cytosine-5-)-methyltransferase</fullName>
    </recommendedName>
</protein>
<dbReference type="Gene3D" id="3.40.50.150">
    <property type="entry name" value="Vaccinia Virus protein VP39"/>
    <property type="match status" value="1"/>
</dbReference>
<dbReference type="SUPFAM" id="SSF53335">
    <property type="entry name" value="S-adenosyl-L-methionine-dependent methyltransferases"/>
    <property type="match status" value="1"/>
</dbReference>
<keyword evidence="2" id="KW-0808">Transferase</keyword>
<dbReference type="Pfam" id="PF00145">
    <property type="entry name" value="DNA_methylase"/>
    <property type="match status" value="1"/>
</dbReference>
<dbReference type="EMBL" id="BARS01004305">
    <property type="protein sequence ID" value="GAF76102.1"/>
    <property type="molecule type" value="Genomic_DNA"/>
</dbReference>
<proteinExistence type="predicted"/>
<keyword evidence="3" id="KW-0949">S-adenosyl-L-methionine</keyword>
<dbReference type="AlphaFoldDB" id="X0SJQ1"/>
<dbReference type="GO" id="GO:0008168">
    <property type="term" value="F:methyltransferase activity"/>
    <property type="evidence" value="ECO:0007669"/>
    <property type="project" value="UniProtKB-KW"/>
</dbReference>
<dbReference type="PROSITE" id="PS51679">
    <property type="entry name" value="SAM_MT_C5"/>
    <property type="match status" value="1"/>
</dbReference>
<dbReference type="GO" id="GO:0032259">
    <property type="term" value="P:methylation"/>
    <property type="evidence" value="ECO:0007669"/>
    <property type="project" value="UniProtKB-KW"/>
</dbReference>
<evidence type="ECO:0000256" key="2">
    <source>
        <dbReference type="ARBA" id="ARBA00022679"/>
    </source>
</evidence>
<organism evidence="4">
    <name type="scientific">marine sediment metagenome</name>
    <dbReference type="NCBI Taxonomy" id="412755"/>
    <lineage>
        <taxon>unclassified sequences</taxon>
        <taxon>metagenomes</taxon>
        <taxon>ecological metagenomes</taxon>
    </lineage>
</organism>
<dbReference type="InterPro" id="IPR050750">
    <property type="entry name" value="C5-MTase"/>
</dbReference>
<reference evidence="4" key="1">
    <citation type="journal article" date="2014" name="Front. Microbiol.">
        <title>High frequency of phylogenetically diverse reductive dehalogenase-homologous genes in deep subseafloor sedimentary metagenomes.</title>
        <authorList>
            <person name="Kawai M."/>
            <person name="Futagami T."/>
            <person name="Toyoda A."/>
            <person name="Takaki Y."/>
            <person name="Nishi S."/>
            <person name="Hori S."/>
            <person name="Arai W."/>
            <person name="Tsubouchi T."/>
            <person name="Morono Y."/>
            <person name="Uchiyama I."/>
            <person name="Ito T."/>
            <person name="Fujiyama A."/>
            <person name="Inagaki F."/>
            <person name="Takami H."/>
        </authorList>
    </citation>
    <scope>NUCLEOTIDE SEQUENCE</scope>
    <source>
        <strain evidence="4">Expedition CK06-06</strain>
    </source>
</reference>
<evidence type="ECO:0000256" key="1">
    <source>
        <dbReference type="ARBA" id="ARBA00022603"/>
    </source>
</evidence>
<evidence type="ECO:0008006" key="5">
    <source>
        <dbReference type="Google" id="ProtNLM"/>
    </source>
</evidence>
<comment type="caution">
    <text evidence="4">The sequence shown here is derived from an EMBL/GenBank/DDBJ whole genome shotgun (WGS) entry which is preliminary data.</text>
</comment>
<sequence>MRFVDAFAGIGGFHLGVKRAVPDAECVMAIEWNKQSQVVYLDNHELVDDRMESDITKIDPNTIPDCDAIFGGFPCPSFSQAGKTHILNGGEVKDDERAMLYLPLVEILRAKQPKFCIFENVPGLARTKYGDGTFLDLIVGSIEETGYTVTVDIVANTAVGIPQDRKRLFIVGVREDLDRKFTFPPHLFLGKCRTSMEDLLQTQDIGEYD</sequence>
<gene>
    <name evidence="4" type="ORF">S01H1_08386</name>
</gene>
<evidence type="ECO:0000256" key="3">
    <source>
        <dbReference type="ARBA" id="ARBA00022691"/>
    </source>
</evidence>
<dbReference type="NCBIfam" id="TIGR00675">
    <property type="entry name" value="dcm"/>
    <property type="match status" value="1"/>
</dbReference>
<keyword evidence="1" id="KW-0489">Methyltransferase</keyword>
<accession>X0SJQ1</accession>
<dbReference type="InterPro" id="IPR029063">
    <property type="entry name" value="SAM-dependent_MTases_sf"/>
</dbReference>
<name>X0SJQ1_9ZZZZ</name>